<evidence type="ECO:0000313" key="2">
    <source>
        <dbReference type="Proteomes" id="UP000295058"/>
    </source>
</evidence>
<gene>
    <name evidence="1" type="ORF">LY04_00680</name>
</gene>
<organism evidence="1 2">
    <name type="scientific">Oceanimonas baumannii</name>
    <dbReference type="NCBI Taxonomy" id="129578"/>
    <lineage>
        <taxon>Bacteria</taxon>
        <taxon>Pseudomonadati</taxon>
        <taxon>Pseudomonadota</taxon>
        <taxon>Gammaproteobacteria</taxon>
        <taxon>Aeromonadales</taxon>
        <taxon>Aeromonadaceae</taxon>
        <taxon>Oceanimonas</taxon>
    </lineage>
</organism>
<evidence type="ECO:0000313" key="1">
    <source>
        <dbReference type="EMBL" id="TDW62606.1"/>
    </source>
</evidence>
<dbReference type="Proteomes" id="UP000295058">
    <property type="component" value="Unassembled WGS sequence"/>
</dbReference>
<accession>A0ABY2F419</accession>
<dbReference type="EMBL" id="SODO01000001">
    <property type="protein sequence ID" value="TDW62606.1"/>
    <property type="molecule type" value="Genomic_DNA"/>
</dbReference>
<proteinExistence type="predicted"/>
<comment type="caution">
    <text evidence="1">The sequence shown here is derived from an EMBL/GenBank/DDBJ whole genome shotgun (WGS) entry which is preliminary data.</text>
</comment>
<evidence type="ECO:0008006" key="3">
    <source>
        <dbReference type="Google" id="ProtNLM"/>
    </source>
</evidence>
<reference evidence="1 2" key="1">
    <citation type="submission" date="2019-03" db="EMBL/GenBank/DDBJ databases">
        <title>Genomic Encyclopedia of Archaeal and Bacterial Type Strains, Phase II (KMG-II): from individual species to whole genera.</title>
        <authorList>
            <person name="Goeker M."/>
        </authorList>
    </citation>
    <scope>NUCLEOTIDE SEQUENCE [LARGE SCALE GENOMIC DNA]</scope>
    <source>
        <strain evidence="1 2">DSM 15594</strain>
    </source>
</reference>
<protein>
    <recommendedName>
        <fullName evidence="3">Transposase</fullName>
    </recommendedName>
</protein>
<keyword evidence="2" id="KW-1185">Reference proteome</keyword>
<name>A0ABY2F419_9GAMM</name>
<dbReference type="RefSeq" id="WP_134113951.1">
    <property type="nucleotide sequence ID" value="NZ_NQJF01000004.1"/>
</dbReference>
<sequence>MRGFARNRRTGMVTVYRHGRVYYSHPFTEFDAYLAQGPDHQGFPVHVLNLVHRYHNYKKACALGQLMLQHGNRQHCLDLWSMLQQFMDVTRPLPDLLMLEACRPLDPTTKAWDQAHGRPERFWRDMTDEQYQKAIKHLNEPNQPIWRKKKKSRNAR</sequence>